<dbReference type="RefSeq" id="WP_347306473.1">
    <property type="nucleotide sequence ID" value="NZ_JBAJEX010000001.1"/>
</dbReference>
<dbReference type="Pfam" id="PF21132">
    <property type="entry name" value="MFD_D3"/>
    <property type="match status" value="1"/>
</dbReference>
<sequence>MLFSAPLPRPGESQRYTNLTGSSDALALAQLAATGQRLVVITATAFSAQRLRDEIPCFDPSLSVHLFPDWETLPYDQFSPHQDLVSERLATLYQLDRCAFDVAIVPVSTALYRLPPKDFLAAHTFFLKQGAPLDLDALRRQLTLAAYVHVNQVQAPGEFCVRGGVIDLFPMGSPVPYRIDLFDEEIETIRTFDVDTQRSIYPVPEVRLLPAREFPLNETGIARFRQAFRERFEGDPSRSRLYKDVSNGLAPPGIEYYLPLFFQETATFPDYLPHDALICLHHGVKEAGEQFWRDTRSRYALLRGDVERPLLPPEALFLTVDQLFAALKTHPRLEILPPATPLPARTVACATAPLPPVHVDRRAERPLARLETFLAEFPGRVLLAAESAGRRETIAQMLHDHGLKPAPVEGFQAFLAQTAPFMLATLPVSQGFMLPAAGIAVIGESELYALQVRQSRLREGKKPGSEHWLRDLSEVRVGDPVVHEAHGVGRYHGLVTLDLGEGDTEFLLLQYAGGDKLYVPVANLHLISRYSGGPPETAPLHRLGSGQWEKARRKAARAVRDTATELLELYARRAARAGHAFRLKPQDYEAFAAAFEFEETPDQAAAIRAVIEDMTSGKPMDRLVCGDVGFGKTEVALRAAFVAVADGKQVAVLVPTTLLAEQHYQTFSDRFADWPVKVAEISRFRTGKEQAEVLKGVREGAIDILIGTHRLLQQDVAFKNLGLVIIDEEHRFGVRQKERLKALRAEVDVLTLTATPIPRTLSMALEGLRDFSVIATAPQRRLAIKTFVHPFSDGLIREAVLRELKRGGQVYFLHNEVETMHNMHERLARIVPEARIQVAHGQMRERELEHVMRDFYHQRFNVLLCTTIIETGIDIPTANTIIINRADKFGLAQLHQLRGRVGRSHHQAYAYLLTPEGTLTGSAKKRLEAIQMMEDLGVGFNLAMHDLEIRGAGELLGESQSGEMQEIGFTLYAQMLEQAVKALKAGKEPALDAPLNVTTEINLHAPALLPADYCGDVHERLVLYKRLAHCETLDQLDAMHEELVDRFGLPPAPAKTLLDTHRLRILAKEVGVARIDANGEVITLQFVPSPPIDAGRIIELIQTRKNYKLAGQDKLKVTLATRDAETRVKAVQTIFRELKA</sequence>
<dbReference type="Gene3D" id="3.40.50.11180">
    <property type="match status" value="1"/>
</dbReference>
<dbReference type="Pfam" id="PF00270">
    <property type="entry name" value="DEAD"/>
    <property type="match status" value="1"/>
</dbReference>
<comment type="similarity">
    <text evidence="9">In the N-terminal section; belongs to the UvrB family.</text>
</comment>
<dbReference type="InterPro" id="IPR027417">
    <property type="entry name" value="P-loop_NTPase"/>
</dbReference>
<dbReference type="CDD" id="cd17991">
    <property type="entry name" value="DEXHc_TRCF"/>
    <property type="match status" value="1"/>
</dbReference>
<dbReference type="EMBL" id="JBAJEX010000001">
    <property type="protein sequence ID" value="MEO1765908.1"/>
    <property type="molecule type" value="Genomic_DNA"/>
</dbReference>
<dbReference type="PROSITE" id="PS51194">
    <property type="entry name" value="HELICASE_CTER"/>
    <property type="match status" value="1"/>
</dbReference>
<dbReference type="SMART" id="SM01058">
    <property type="entry name" value="CarD_TRCF"/>
    <property type="match status" value="1"/>
</dbReference>
<evidence type="ECO:0000256" key="2">
    <source>
        <dbReference type="ARBA" id="ARBA00022741"/>
    </source>
</evidence>
<feature type="domain" description="Helicase ATP-binding" evidence="10">
    <location>
        <begin position="613"/>
        <end position="774"/>
    </location>
</feature>
<gene>
    <name evidence="9 12" type="primary">mfd</name>
    <name evidence="12" type="ORF">V6E02_01555</name>
</gene>
<proteinExistence type="inferred from homology"/>
<dbReference type="Gene3D" id="3.30.2060.10">
    <property type="entry name" value="Penicillin-binding protein 1b domain"/>
    <property type="match status" value="1"/>
</dbReference>
<dbReference type="InterPro" id="IPR037235">
    <property type="entry name" value="TRCF-like_C_D7"/>
</dbReference>
<evidence type="ECO:0000256" key="8">
    <source>
        <dbReference type="ARBA" id="ARBA00023204"/>
    </source>
</evidence>
<dbReference type="InterPro" id="IPR005118">
    <property type="entry name" value="TRCF_C"/>
</dbReference>
<keyword evidence="8 9" id="KW-0234">DNA repair</keyword>
<dbReference type="EC" id="3.6.4.-" evidence="9"/>
<keyword evidence="2 9" id="KW-0547">Nucleotide-binding</keyword>
<dbReference type="InterPro" id="IPR014001">
    <property type="entry name" value="Helicase_ATP-bd"/>
</dbReference>
<comment type="similarity">
    <text evidence="9">In the C-terminal section; belongs to the helicase family. RecG subfamily.</text>
</comment>
<dbReference type="SUPFAM" id="SSF52540">
    <property type="entry name" value="P-loop containing nucleoside triphosphate hydrolases"/>
    <property type="match status" value="4"/>
</dbReference>
<dbReference type="InterPro" id="IPR036101">
    <property type="entry name" value="CarD-like/TRCF_RID_sf"/>
</dbReference>
<dbReference type="InterPro" id="IPR048635">
    <property type="entry name" value="MFD_D3"/>
</dbReference>
<dbReference type="InterPro" id="IPR004576">
    <property type="entry name" value="Mfd"/>
</dbReference>
<dbReference type="InterPro" id="IPR041471">
    <property type="entry name" value="UvrB_inter"/>
</dbReference>
<dbReference type="Pfam" id="PF17757">
    <property type="entry name" value="UvrB_inter"/>
    <property type="match status" value="1"/>
</dbReference>
<keyword evidence="3 9" id="KW-0227">DNA damage</keyword>
<dbReference type="InterPro" id="IPR003711">
    <property type="entry name" value="CarD-like/TRCF_RID"/>
</dbReference>
<dbReference type="InterPro" id="IPR011545">
    <property type="entry name" value="DEAD/DEAH_box_helicase_dom"/>
</dbReference>
<keyword evidence="5" id="KW-0347">Helicase</keyword>
<dbReference type="PROSITE" id="PS51192">
    <property type="entry name" value="HELICASE_ATP_BIND_1"/>
    <property type="match status" value="1"/>
</dbReference>
<evidence type="ECO:0000256" key="4">
    <source>
        <dbReference type="ARBA" id="ARBA00022801"/>
    </source>
</evidence>
<feature type="domain" description="Helicase C-terminal" evidence="11">
    <location>
        <begin position="795"/>
        <end position="948"/>
    </location>
</feature>
<evidence type="ECO:0000259" key="11">
    <source>
        <dbReference type="PROSITE" id="PS51194"/>
    </source>
</evidence>
<evidence type="ECO:0000256" key="3">
    <source>
        <dbReference type="ARBA" id="ARBA00022763"/>
    </source>
</evidence>
<dbReference type="GO" id="GO:0016787">
    <property type="term" value="F:hydrolase activity"/>
    <property type="evidence" value="ECO:0007669"/>
    <property type="project" value="UniProtKB-KW"/>
</dbReference>
<dbReference type="NCBIfam" id="NF007966">
    <property type="entry name" value="PRK10689.1"/>
    <property type="match status" value="1"/>
</dbReference>
<evidence type="ECO:0000256" key="6">
    <source>
        <dbReference type="ARBA" id="ARBA00022840"/>
    </source>
</evidence>
<dbReference type="SMART" id="SM00982">
    <property type="entry name" value="TRCF"/>
    <property type="match status" value="1"/>
</dbReference>
<keyword evidence="7 9" id="KW-0238">DNA-binding</keyword>
<evidence type="ECO:0000256" key="7">
    <source>
        <dbReference type="ARBA" id="ARBA00023125"/>
    </source>
</evidence>
<evidence type="ECO:0000256" key="5">
    <source>
        <dbReference type="ARBA" id="ARBA00022806"/>
    </source>
</evidence>
<dbReference type="Pfam" id="PF00271">
    <property type="entry name" value="Helicase_C"/>
    <property type="match status" value="1"/>
</dbReference>
<dbReference type="Gene3D" id="3.40.50.300">
    <property type="entry name" value="P-loop containing nucleotide triphosphate hydrolases"/>
    <property type="match status" value="2"/>
</dbReference>
<comment type="function">
    <text evidence="9">Couples transcription and DNA repair by recognizing RNA polymerase (RNAP) stalled at DNA lesions. Mediates ATP-dependent release of RNAP and its truncated transcript from the DNA, and recruitment of nucleotide excision repair machinery to the damaged site.</text>
</comment>
<evidence type="ECO:0000259" key="10">
    <source>
        <dbReference type="PROSITE" id="PS51192"/>
    </source>
</evidence>
<dbReference type="PANTHER" id="PTHR47964:SF1">
    <property type="entry name" value="ATP-DEPENDENT DNA HELICASE HOMOLOG RECG, CHLOROPLASTIC"/>
    <property type="match status" value="1"/>
</dbReference>
<dbReference type="SMART" id="SM00490">
    <property type="entry name" value="HELICc"/>
    <property type="match status" value="1"/>
</dbReference>
<dbReference type="Gene3D" id="2.40.10.170">
    <property type="match status" value="1"/>
</dbReference>
<keyword evidence="1 9" id="KW-0963">Cytoplasm</keyword>
<keyword evidence="6 9" id="KW-0067">ATP-binding</keyword>
<name>A0ABV0EB68_9BURK</name>
<dbReference type="Proteomes" id="UP001482231">
    <property type="component" value="Unassembled WGS sequence"/>
</dbReference>
<evidence type="ECO:0000313" key="13">
    <source>
        <dbReference type="Proteomes" id="UP001482231"/>
    </source>
</evidence>
<dbReference type="InterPro" id="IPR001650">
    <property type="entry name" value="Helicase_C-like"/>
</dbReference>
<dbReference type="NCBIfam" id="TIGR00580">
    <property type="entry name" value="mfd"/>
    <property type="match status" value="1"/>
</dbReference>
<organism evidence="12 13">
    <name type="scientific">Thiobacter aerophilum</name>
    <dbReference type="NCBI Taxonomy" id="3121275"/>
    <lineage>
        <taxon>Bacteria</taxon>
        <taxon>Pseudomonadati</taxon>
        <taxon>Pseudomonadota</taxon>
        <taxon>Betaproteobacteria</taxon>
        <taxon>Burkholderiales</taxon>
        <taxon>Thiobacteraceae</taxon>
        <taxon>Thiobacter</taxon>
    </lineage>
</organism>
<dbReference type="Gene3D" id="3.40.50.11140">
    <property type="match status" value="1"/>
</dbReference>
<dbReference type="InterPro" id="IPR047112">
    <property type="entry name" value="RecG/Mfd"/>
</dbReference>
<dbReference type="Pfam" id="PF02559">
    <property type="entry name" value="CarD_TRCF_RID"/>
    <property type="match status" value="1"/>
</dbReference>
<protein>
    <recommendedName>
        <fullName evidence="9">Transcription-repair-coupling factor</fullName>
        <shortName evidence="9">TRCF</shortName>
        <ecNumber evidence="9">3.6.4.-</ecNumber>
    </recommendedName>
</protein>
<dbReference type="SMART" id="SM00487">
    <property type="entry name" value="DEXDc"/>
    <property type="match status" value="1"/>
</dbReference>
<comment type="subcellular location">
    <subcellularLocation>
        <location evidence="9">Cytoplasm</location>
    </subcellularLocation>
</comment>
<dbReference type="SUPFAM" id="SSF141259">
    <property type="entry name" value="CarD-like"/>
    <property type="match status" value="1"/>
</dbReference>
<keyword evidence="13" id="KW-1185">Reference proteome</keyword>
<dbReference type="Pfam" id="PF03461">
    <property type="entry name" value="TRCF"/>
    <property type="match status" value="1"/>
</dbReference>
<evidence type="ECO:0000256" key="1">
    <source>
        <dbReference type="ARBA" id="ARBA00022490"/>
    </source>
</evidence>
<comment type="caution">
    <text evidence="12">The sequence shown here is derived from an EMBL/GenBank/DDBJ whole genome shotgun (WGS) entry which is preliminary data.</text>
</comment>
<evidence type="ECO:0000313" key="12">
    <source>
        <dbReference type="EMBL" id="MEO1765908.1"/>
    </source>
</evidence>
<evidence type="ECO:0000256" key="9">
    <source>
        <dbReference type="HAMAP-Rule" id="MF_00969"/>
    </source>
</evidence>
<dbReference type="Gene3D" id="3.90.1150.50">
    <property type="entry name" value="Transcription-repair-coupling factor, D7 domain"/>
    <property type="match status" value="1"/>
</dbReference>
<dbReference type="PANTHER" id="PTHR47964">
    <property type="entry name" value="ATP-DEPENDENT DNA HELICASE HOMOLOG RECG, CHLOROPLASTIC"/>
    <property type="match status" value="1"/>
</dbReference>
<accession>A0ABV0EB68</accession>
<reference evidence="12 13" key="1">
    <citation type="submission" date="2024-02" db="EMBL/GenBank/DDBJ databases">
        <title>New thermophilic sulfur-oxidizing bacteria from a hot springs of the Uzon caldera (Kamchatka, Russia).</title>
        <authorList>
            <person name="Dukat A.M."/>
            <person name="Elcheninov A.G."/>
            <person name="Frolov E.N."/>
        </authorList>
    </citation>
    <scope>NUCLEOTIDE SEQUENCE [LARGE SCALE GENOMIC DNA]</scope>
    <source>
        <strain evidence="12 13">AK1</strain>
    </source>
</reference>
<dbReference type="HAMAP" id="MF_00969">
    <property type="entry name" value="TRCF"/>
    <property type="match status" value="1"/>
</dbReference>
<keyword evidence="4 9" id="KW-0378">Hydrolase</keyword>
<dbReference type="SUPFAM" id="SSF143517">
    <property type="entry name" value="TRCF domain-like"/>
    <property type="match status" value="1"/>
</dbReference>